<evidence type="ECO:0000259" key="5">
    <source>
        <dbReference type="Pfam" id="PF07992"/>
    </source>
</evidence>
<dbReference type="PANTHER" id="PTHR43429">
    <property type="entry name" value="PYRIDINE NUCLEOTIDE-DISULFIDE OXIDOREDUCTASE DOMAIN-CONTAINING"/>
    <property type="match status" value="1"/>
</dbReference>
<dbReference type="SUPFAM" id="SSF51905">
    <property type="entry name" value="FAD/NAD(P)-binding domain"/>
    <property type="match status" value="1"/>
</dbReference>
<evidence type="ECO:0000256" key="4">
    <source>
        <dbReference type="ARBA" id="ARBA00022827"/>
    </source>
</evidence>
<dbReference type="PRINTS" id="PR00368">
    <property type="entry name" value="FADPNR"/>
</dbReference>
<feature type="domain" description="FAD/NAD(P)-binding" evidence="5">
    <location>
        <begin position="2"/>
        <end position="295"/>
    </location>
</feature>
<dbReference type="InterPro" id="IPR023753">
    <property type="entry name" value="FAD/NAD-binding_dom"/>
</dbReference>
<dbReference type="GO" id="GO:0016491">
    <property type="term" value="F:oxidoreductase activity"/>
    <property type="evidence" value="ECO:0007669"/>
    <property type="project" value="InterPro"/>
</dbReference>
<evidence type="ECO:0000256" key="3">
    <source>
        <dbReference type="ARBA" id="ARBA00022630"/>
    </source>
</evidence>
<comment type="similarity">
    <text evidence="2">Belongs to the FAD-dependent oxidoreductase family.</text>
</comment>
<comment type="cofactor">
    <cofactor evidence="1">
        <name>FAD</name>
        <dbReference type="ChEBI" id="CHEBI:57692"/>
    </cofactor>
</comment>
<reference evidence="6" key="1">
    <citation type="submission" date="2019-02" db="EMBL/GenBank/DDBJ databases">
        <authorList>
            <person name="Gruber-Vodicka R. H."/>
            <person name="Seah K. B. B."/>
        </authorList>
    </citation>
    <scope>NUCLEOTIDE SEQUENCE</scope>
    <source>
        <strain evidence="6">BECK_M7</strain>
    </source>
</reference>
<sequence>MHYVIVGAGPAGVIAAETLAKTNPNGKITLLGDEPTLPYSRMAIPYFLSDQINEAGTYLRKEESYFPRNGIEFRHGRATGIRPQDGILELDDGAILPYGRLLIASGSRPAAPPIPGVDLPGVHHCWTLHEARQIRRLAKPGARVVLIGAGFIGCIIMEALRERGATVTVLESEKQILPRMINGTGASLLKRWCVQKGVSIHTETRITGIEKKDAFDAASELMVHRETGASLTADLVVLATGVRPNIEFLSGSGIEVDDGILVDEYLQTNQINVYAAGDVAQGRDWSTGKRAVHAIQPTAAEHGRVSACNMAGISTIYPGSFSMNVLDTMGLVSTSFGLWMGREGDDVTTLLDWDRYQYIRLVFDDDILVGAIGIGWAQSTGVLRGLIQGKTRLGKWRKRLQADPTRVMESYVACIRDFQPTRSSP</sequence>
<dbReference type="AlphaFoldDB" id="A0A450UEL0"/>
<organism evidence="6">
    <name type="scientific">Candidatus Kentrum sp. LFY</name>
    <dbReference type="NCBI Taxonomy" id="2126342"/>
    <lineage>
        <taxon>Bacteria</taxon>
        <taxon>Pseudomonadati</taxon>
        <taxon>Pseudomonadota</taxon>
        <taxon>Gammaproteobacteria</taxon>
        <taxon>Candidatus Kentrum</taxon>
    </lineage>
</organism>
<name>A0A450UEL0_9GAMM</name>
<protein>
    <submittedName>
        <fullName evidence="6">Pyridine nucleotide-disulphide oxidoreductase</fullName>
    </submittedName>
</protein>
<evidence type="ECO:0000313" key="6">
    <source>
        <dbReference type="EMBL" id="VFJ90914.1"/>
    </source>
</evidence>
<accession>A0A450UEL0</accession>
<proteinExistence type="inferred from homology"/>
<evidence type="ECO:0000256" key="1">
    <source>
        <dbReference type="ARBA" id="ARBA00001974"/>
    </source>
</evidence>
<evidence type="ECO:0000256" key="2">
    <source>
        <dbReference type="ARBA" id="ARBA00006442"/>
    </source>
</evidence>
<dbReference type="InterPro" id="IPR016156">
    <property type="entry name" value="FAD/NAD-linked_Rdtase_dimer_sf"/>
</dbReference>
<dbReference type="InterPro" id="IPR036188">
    <property type="entry name" value="FAD/NAD-bd_sf"/>
</dbReference>
<keyword evidence="4" id="KW-0274">FAD</keyword>
<gene>
    <name evidence="6" type="ORF">BECKLFY1418B_GA0070995_102216</name>
</gene>
<keyword evidence="3" id="KW-0285">Flavoprotein</keyword>
<dbReference type="InterPro" id="IPR050260">
    <property type="entry name" value="FAD-bd_OxRdtase"/>
</dbReference>
<dbReference type="Gene3D" id="3.30.390.30">
    <property type="match status" value="1"/>
</dbReference>
<dbReference type="Gene3D" id="3.50.50.60">
    <property type="entry name" value="FAD/NAD(P)-binding domain"/>
    <property type="match status" value="2"/>
</dbReference>
<dbReference type="EMBL" id="CAADFF010000022">
    <property type="protein sequence ID" value="VFJ90914.1"/>
    <property type="molecule type" value="Genomic_DNA"/>
</dbReference>
<dbReference type="PRINTS" id="PR00411">
    <property type="entry name" value="PNDRDTASEI"/>
</dbReference>
<dbReference type="Pfam" id="PF07992">
    <property type="entry name" value="Pyr_redox_2"/>
    <property type="match status" value="1"/>
</dbReference>
<dbReference type="PANTHER" id="PTHR43429:SF3">
    <property type="entry name" value="NITRITE REDUCTASE [NAD(P)H]"/>
    <property type="match status" value="1"/>
</dbReference>